<sequence length="251" mass="28131">MFLIKKIISPFLLPPGIFILVLLFSGFLFLRGKCRKAGVLNILLGVSLWLLSIAPVSDVLIGKLEAGFSLPENPKGDVIVLLGGGVYDNAPDMTGVGVPSEEMLGRIITAVRLQKKLRIPVVVSSGIVYSGRRAEAPVVKRFLMDLGVPEREILLEDRSRDTIENARYTKEICGKFGFKRPILVTSAFHMKRSLMSFEKVHLKVVPFPANFKTWGDKKYGWHDYLPDISGLWSVYAGLREFLGLLFYRLVY</sequence>
<name>A0A953JBB9_9BACT</name>
<dbReference type="InterPro" id="IPR051599">
    <property type="entry name" value="Cell_Envelope_Assoc"/>
</dbReference>
<gene>
    <name evidence="3" type="ORF">K8I29_05465</name>
</gene>
<comment type="caution">
    <text evidence="3">The sequence shown here is derived from an EMBL/GenBank/DDBJ whole genome shotgun (WGS) entry which is preliminary data.</text>
</comment>
<dbReference type="GO" id="GO:0043164">
    <property type="term" value="P:Gram-negative-bacterium-type cell wall biogenesis"/>
    <property type="evidence" value="ECO:0007669"/>
    <property type="project" value="TreeGrafter"/>
</dbReference>
<feature type="transmembrane region" description="Helical" evidence="1">
    <location>
        <begin position="12"/>
        <end position="30"/>
    </location>
</feature>
<evidence type="ECO:0000313" key="3">
    <source>
        <dbReference type="EMBL" id="MBZ0155649.1"/>
    </source>
</evidence>
<dbReference type="EMBL" id="JAIOIV010000040">
    <property type="protein sequence ID" value="MBZ0155649.1"/>
    <property type="molecule type" value="Genomic_DNA"/>
</dbReference>
<organism evidence="3 4">
    <name type="scientific">Candidatus Nitrobium versatile</name>
    <dbReference type="NCBI Taxonomy" id="2884831"/>
    <lineage>
        <taxon>Bacteria</taxon>
        <taxon>Pseudomonadati</taxon>
        <taxon>Nitrospirota</taxon>
        <taxon>Nitrospiria</taxon>
        <taxon>Nitrospirales</taxon>
        <taxon>Nitrospiraceae</taxon>
        <taxon>Candidatus Nitrobium</taxon>
    </lineage>
</organism>
<reference evidence="3" key="1">
    <citation type="journal article" date="2021" name="bioRxiv">
        <title>Unraveling nitrogen, sulfur and carbon metabolic pathways and microbial community transcriptional responses to substrate deprivation and toxicity stresses in a bioreactor mimicking anoxic brackish coastal sediment conditions.</title>
        <authorList>
            <person name="Martins P.D."/>
            <person name="Echeveste M.J."/>
            <person name="Arshad A."/>
            <person name="Kurth J."/>
            <person name="Ouboter H."/>
            <person name="Jetten M.S.M."/>
            <person name="Welte C.U."/>
        </authorList>
    </citation>
    <scope>NUCLEOTIDE SEQUENCE</scope>
    <source>
        <strain evidence="3">MAG_39</strain>
    </source>
</reference>
<evidence type="ECO:0000256" key="1">
    <source>
        <dbReference type="SAM" id="Phobius"/>
    </source>
</evidence>
<dbReference type="AlphaFoldDB" id="A0A953JBB9"/>
<dbReference type="Gene3D" id="3.40.50.620">
    <property type="entry name" value="HUPs"/>
    <property type="match status" value="1"/>
</dbReference>
<dbReference type="InterPro" id="IPR003848">
    <property type="entry name" value="DUF218"/>
</dbReference>
<feature type="domain" description="DUF218" evidence="2">
    <location>
        <begin position="77"/>
        <end position="243"/>
    </location>
</feature>
<dbReference type="Proteomes" id="UP000705867">
    <property type="component" value="Unassembled WGS sequence"/>
</dbReference>
<dbReference type="CDD" id="cd06259">
    <property type="entry name" value="YdcF-like"/>
    <property type="match status" value="1"/>
</dbReference>
<accession>A0A953JBB9</accession>
<keyword evidence="1" id="KW-0472">Membrane</keyword>
<feature type="transmembrane region" description="Helical" evidence="1">
    <location>
        <begin position="37"/>
        <end position="56"/>
    </location>
</feature>
<reference evidence="3" key="2">
    <citation type="submission" date="2021-08" db="EMBL/GenBank/DDBJ databases">
        <authorList>
            <person name="Dalcin Martins P."/>
        </authorList>
    </citation>
    <scope>NUCLEOTIDE SEQUENCE</scope>
    <source>
        <strain evidence="3">MAG_39</strain>
    </source>
</reference>
<dbReference type="InterPro" id="IPR014729">
    <property type="entry name" value="Rossmann-like_a/b/a_fold"/>
</dbReference>
<protein>
    <submittedName>
        <fullName evidence="3">YdcF family protein</fullName>
    </submittedName>
</protein>
<proteinExistence type="predicted"/>
<evidence type="ECO:0000313" key="4">
    <source>
        <dbReference type="Proteomes" id="UP000705867"/>
    </source>
</evidence>
<dbReference type="GO" id="GO:0005886">
    <property type="term" value="C:plasma membrane"/>
    <property type="evidence" value="ECO:0007669"/>
    <property type="project" value="TreeGrafter"/>
</dbReference>
<dbReference type="GO" id="GO:0000270">
    <property type="term" value="P:peptidoglycan metabolic process"/>
    <property type="evidence" value="ECO:0007669"/>
    <property type="project" value="TreeGrafter"/>
</dbReference>
<dbReference type="PANTHER" id="PTHR30336:SF4">
    <property type="entry name" value="ENVELOPE BIOGENESIS FACTOR ELYC"/>
    <property type="match status" value="1"/>
</dbReference>
<dbReference type="PANTHER" id="PTHR30336">
    <property type="entry name" value="INNER MEMBRANE PROTEIN, PROBABLE PERMEASE"/>
    <property type="match status" value="1"/>
</dbReference>
<keyword evidence="1" id="KW-0812">Transmembrane</keyword>
<dbReference type="Pfam" id="PF02698">
    <property type="entry name" value="DUF218"/>
    <property type="match status" value="1"/>
</dbReference>
<evidence type="ECO:0000259" key="2">
    <source>
        <dbReference type="Pfam" id="PF02698"/>
    </source>
</evidence>
<keyword evidence="1" id="KW-1133">Transmembrane helix</keyword>